<organism evidence="3">
    <name type="scientific">mine drainage metagenome</name>
    <dbReference type="NCBI Taxonomy" id="410659"/>
    <lineage>
        <taxon>unclassified sequences</taxon>
        <taxon>metagenomes</taxon>
        <taxon>ecological metagenomes</taxon>
    </lineage>
</organism>
<dbReference type="EMBL" id="AUZZ01007610">
    <property type="protein sequence ID" value="EQD41630.1"/>
    <property type="molecule type" value="Genomic_DNA"/>
</dbReference>
<sequence length="62" mass="6464">GVGNSIFSLLVYLKDIAIATPISNATPVVTAIFAHFVYKDKLTALQLLGITAAVMGAFVIAL</sequence>
<dbReference type="AlphaFoldDB" id="T1AI26"/>
<name>T1AI26_9ZZZZ</name>
<keyword evidence="1" id="KW-1133">Transmembrane helix</keyword>
<accession>T1AI26</accession>
<reference evidence="3" key="1">
    <citation type="submission" date="2013-08" db="EMBL/GenBank/DDBJ databases">
        <authorList>
            <person name="Mendez C."/>
            <person name="Richter M."/>
            <person name="Ferrer M."/>
            <person name="Sanchez J."/>
        </authorList>
    </citation>
    <scope>NUCLEOTIDE SEQUENCE</scope>
</reference>
<feature type="non-terminal residue" evidence="3">
    <location>
        <position position="1"/>
    </location>
</feature>
<evidence type="ECO:0000313" key="3">
    <source>
        <dbReference type="EMBL" id="EQD41630.1"/>
    </source>
</evidence>
<feature type="transmembrane region" description="Helical" evidence="1">
    <location>
        <begin position="44"/>
        <end position="61"/>
    </location>
</feature>
<dbReference type="InterPro" id="IPR000620">
    <property type="entry name" value="EamA_dom"/>
</dbReference>
<comment type="caution">
    <text evidence="3">The sequence shown here is derived from an EMBL/GenBank/DDBJ whole genome shotgun (WGS) entry which is preliminary data.</text>
</comment>
<protein>
    <submittedName>
        <fullName evidence="3">Membrane protein containing DUF6, transmembrane</fullName>
    </submittedName>
</protein>
<reference evidence="3" key="2">
    <citation type="journal article" date="2014" name="ISME J.">
        <title>Microbial stratification in low pH oxic and suboxic macroscopic growths along an acid mine drainage.</title>
        <authorList>
            <person name="Mendez-Garcia C."/>
            <person name="Mesa V."/>
            <person name="Sprenger R.R."/>
            <person name="Richter M."/>
            <person name="Diez M.S."/>
            <person name="Solano J."/>
            <person name="Bargiela R."/>
            <person name="Golyshina O.V."/>
            <person name="Manteca A."/>
            <person name="Ramos J.L."/>
            <person name="Gallego J.R."/>
            <person name="Llorente I."/>
            <person name="Martins Dos Santos V.A."/>
            <person name="Jensen O.N."/>
            <person name="Pelaez A.I."/>
            <person name="Sanchez J."/>
            <person name="Ferrer M."/>
        </authorList>
    </citation>
    <scope>NUCLEOTIDE SEQUENCE</scope>
</reference>
<evidence type="ECO:0000259" key="2">
    <source>
        <dbReference type="Pfam" id="PF00892"/>
    </source>
</evidence>
<keyword evidence="1 3" id="KW-0812">Transmembrane</keyword>
<dbReference type="Pfam" id="PF00892">
    <property type="entry name" value="EamA"/>
    <property type="match status" value="1"/>
</dbReference>
<dbReference type="GO" id="GO:0016020">
    <property type="term" value="C:membrane"/>
    <property type="evidence" value="ECO:0007669"/>
    <property type="project" value="InterPro"/>
</dbReference>
<dbReference type="Gene3D" id="1.10.3730.20">
    <property type="match status" value="1"/>
</dbReference>
<feature type="domain" description="EamA" evidence="2">
    <location>
        <begin position="3"/>
        <end position="61"/>
    </location>
</feature>
<feature type="transmembrane region" description="Helical" evidence="1">
    <location>
        <begin position="16"/>
        <end position="37"/>
    </location>
</feature>
<gene>
    <name evidence="3" type="ORF">B2A_10566</name>
</gene>
<keyword evidence="1" id="KW-0472">Membrane</keyword>
<dbReference type="InterPro" id="IPR037185">
    <property type="entry name" value="EmrE-like"/>
</dbReference>
<evidence type="ECO:0000256" key="1">
    <source>
        <dbReference type="SAM" id="Phobius"/>
    </source>
</evidence>
<dbReference type="SUPFAM" id="SSF103481">
    <property type="entry name" value="Multidrug resistance efflux transporter EmrE"/>
    <property type="match status" value="1"/>
</dbReference>
<proteinExistence type="predicted"/>